<dbReference type="AlphaFoldDB" id="A0A0F9GG03"/>
<organism evidence="1">
    <name type="scientific">marine sediment metagenome</name>
    <dbReference type="NCBI Taxonomy" id="412755"/>
    <lineage>
        <taxon>unclassified sequences</taxon>
        <taxon>metagenomes</taxon>
        <taxon>ecological metagenomes</taxon>
    </lineage>
</organism>
<accession>A0A0F9GG03</accession>
<sequence length="101" mass="11663">MSDAKRGHKIERYNKLLHAMQTGVRMMMEKGFFKETGPKHLRVGINSTKCDHGALVKILIEKGVITDEEYIDGIIEMMAIEVKRYEQELSERLGGMRIRLL</sequence>
<gene>
    <name evidence="1" type="ORF">LCGC14_2125870</name>
</gene>
<reference evidence="1" key="1">
    <citation type="journal article" date="2015" name="Nature">
        <title>Complex archaea that bridge the gap between prokaryotes and eukaryotes.</title>
        <authorList>
            <person name="Spang A."/>
            <person name="Saw J.H."/>
            <person name="Jorgensen S.L."/>
            <person name="Zaremba-Niedzwiedzka K."/>
            <person name="Martijn J."/>
            <person name="Lind A.E."/>
            <person name="van Eijk R."/>
            <person name="Schleper C."/>
            <person name="Guy L."/>
            <person name="Ettema T.J."/>
        </authorList>
    </citation>
    <scope>NUCLEOTIDE SEQUENCE</scope>
</reference>
<comment type="caution">
    <text evidence="1">The sequence shown here is derived from an EMBL/GenBank/DDBJ whole genome shotgun (WGS) entry which is preliminary data.</text>
</comment>
<name>A0A0F9GG03_9ZZZZ</name>
<evidence type="ECO:0000313" key="1">
    <source>
        <dbReference type="EMBL" id="KKL68350.1"/>
    </source>
</evidence>
<dbReference type="EMBL" id="LAZR01026559">
    <property type="protein sequence ID" value="KKL68350.1"/>
    <property type="molecule type" value="Genomic_DNA"/>
</dbReference>
<proteinExistence type="predicted"/>
<protein>
    <submittedName>
        <fullName evidence="1">Uncharacterized protein</fullName>
    </submittedName>
</protein>